<gene>
    <name evidence="2" type="ORF">YALI1_C15454g</name>
</gene>
<evidence type="ECO:0000313" key="2">
    <source>
        <dbReference type="EMBL" id="AOW02673.1"/>
    </source>
</evidence>
<organism evidence="2 3">
    <name type="scientific">Yarrowia lipolytica</name>
    <name type="common">Candida lipolytica</name>
    <dbReference type="NCBI Taxonomy" id="4952"/>
    <lineage>
        <taxon>Eukaryota</taxon>
        <taxon>Fungi</taxon>
        <taxon>Dikarya</taxon>
        <taxon>Ascomycota</taxon>
        <taxon>Saccharomycotina</taxon>
        <taxon>Dipodascomycetes</taxon>
        <taxon>Dipodascales</taxon>
        <taxon>Dipodascales incertae sedis</taxon>
        <taxon>Yarrowia</taxon>
    </lineage>
</organism>
<dbReference type="VEuPathDB" id="FungiDB:YALI1_C15454g"/>
<protein>
    <recommendedName>
        <fullName evidence="4">Secreted protein</fullName>
    </recommendedName>
</protein>
<dbReference type="RefSeq" id="XP_068138401.1">
    <property type="nucleotide sequence ID" value="XM_068282300.1"/>
</dbReference>
<feature type="chain" id="PRO_5009110425" description="Secreted protein" evidence="1">
    <location>
        <begin position="30"/>
        <end position="76"/>
    </location>
</feature>
<evidence type="ECO:0008006" key="4">
    <source>
        <dbReference type="Google" id="ProtNLM"/>
    </source>
</evidence>
<accession>A0A1D8NAM2</accession>
<name>A0A1D8NAM2_YARLL</name>
<dbReference type="EMBL" id="CP017555">
    <property type="protein sequence ID" value="AOW02673.1"/>
    <property type="molecule type" value="Genomic_DNA"/>
</dbReference>
<dbReference type="AlphaFoldDB" id="A0A1D8NAM2"/>
<evidence type="ECO:0000313" key="3">
    <source>
        <dbReference type="Proteomes" id="UP000182444"/>
    </source>
</evidence>
<sequence length="76" mass="8665">MQASKMAYIMRPTRSQSLVRCFFLPLCLSTPLLPSKCGKGVSCGLYCTVRNEREGQCRWWQSIVLLYSNIFNQAAL</sequence>
<proteinExistence type="predicted"/>
<feature type="signal peptide" evidence="1">
    <location>
        <begin position="1"/>
        <end position="29"/>
    </location>
</feature>
<keyword evidence="1" id="KW-0732">Signal</keyword>
<dbReference type="Proteomes" id="UP000182444">
    <property type="component" value="Chromosome 1C"/>
</dbReference>
<evidence type="ECO:0000256" key="1">
    <source>
        <dbReference type="SAM" id="SignalP"/>
    </source>
</evidence>
<reference evidence="2 3" key="1">
    <citation type="journal article" date="2016" name="PLoS ONE">
        <title>Sequence Assembly of Yarrowia lipolytica Strain W29/CLIB89 Shows Transposable Element Diversity.</title>
        <authorList>
            <person name="Magnan C."/>
            <person name="Yu J."/>
            <person name="Chang I."/>
            <person name="Jahn E."/>
            <person name="Kanomata Y."/>
            <person name="Wu J."/>
            <person name="Zeller M."/>
            <person name="Oakes M."/>
            <person name="Baldi P."/>
            <person name="Sandmeyer S."/>
        </authorList>
    </citation>
    <scope>NUCLEOTIDE SEQUENCE [LARGE SCALE GENOMIC DNA]</scope>
    <source>
        <strain evidence="3">CLIB89(W29)</strain>
    </source>
</reference>
<dbReference type="GeneID" id="94582937"/>